<feature type="transmembrane region" description="Helical" evidence="1">
    <location>
        <begin position="12"/>
        <end position="31"/>
    </location>
</feature>
<name>A0AAV4V9Z2_CAEEX</name>
<evidence type="ECO:0000313" key="3">
    <source>
        <dbReference type="Proteomes" id="UP001054945"/>
    </source>
</evidence>
<protein>
    <recommendedName>
        <fullName evidence="4">Secreted protein</fullName>
    </recommendedName>
</protein>
<evidence type="ECO:0000313" key="2">
    <source>
        <dbReference type="EMBL" id="GIY66942.1"/>
    </source>
</evidence>
<dbReference type="AlphaFoldDB" id="A0AAV4V9Z2"/>
<keyword evidence="1" id="KW-1133">Transmembrane helix</keyword>
<sequence length="104" mass="11707">MDCTNTTMQPLQLFLDTTGFLLAVWMFVSGFRLTTEVPHHPAHAPAQPLSANLCLKVLPLTYRVCSQLKANYGPAFFSNAHSGRRPHLVPRHCKHPCTWDSSFQ</sequence>
<evidence type="ECO:0008006" key="4">
    <source>
        <dbReference type="Google" id="ProtNLM"/>
    </source>
</evidence>
<dbReference type="EMBL" id="BPLR01014177">
    <property type="protein sequence ID" value="GIY66942.1"/>
    <property type="molecule type" value="Genomic_DNA"/>
</dbReference>
<evidence type="ECO:0000256" key="1">
    <source>
        <dbReference type="SAM" id="Phobius"/>
    </source>
</evidence>
<keyword evidence="3" id="KW-1185">Reference proteome</keyword>
<organism evidence="2 3">
    <name type="scientific">Caerostris extrusa</name>
    <name type="common">Bark spider</name>
    <name type="synonym">Caerostris bankana</name>
    <dbReference type="NCBI Taxonomy" id="172846"/>
    <lineage>
        <taxon>Eukaryota</taxon>
        <taxon>Metazoa</taxon>
        <taxon>Ecdysozoa</taxon>
        <taxon>Arthropoda</taxon>
        <taxon>Chelicerata</taxon>
        <taxon>Arachnida</taxon>
        <taxon>Araneae</taxon>
        <taxon>Araneomorphae</taxon>
        <taxon>Entelegynae</taxon>
        <taxon>Araneoidea</taxon>
        <taxon>Araneidae</taxon>
        <taxon>Caerostris</taxon>
    </lineage>
</organism>
<keyword evidence="1" id="KW-0812">Transmembrane</keyword>
<comment type="caution">
    <text evidence="2">The sequence shown here is derived from an EMBL/GenBank/DDBJ whole genome shotgun (WGS) entry which is preliminary data.</text>
</comment>
<dbReference type="Proteomes" id="UP001054945">
    <property type="component" value="Unassembled WGS sequence"/>
</dbReference>
<accession>A0AAV4V9Z2</accession>
<keyword evidence="1" id="KW-0472">Membrane</keyword>
<reference evidence="2 3" key="1">
    <citation type="submission" date="2021-06" db="EMBL/GenBank/DDBJ databases">
        <title>Caerostris extrusa draft genome.</title>
        <authorList>
            <person name="Kono N."/>
            <person name="Arakawa K."/>
        </authorList>
    </citation>
    <scope>NUCLEOTIDE SEQUENCE [LARGE SCALE GENOMIC DNA]</scope>
</reference>
<proteinExistence type="predicted"/>
<gene>
    <name evidence="2" type="ORF">CEXT_790291</name>
</gene>